<reference evidence="4 5" key="1">
    <citation type="submission" date="2016-03" db="EMBL/GenBank/DDBJ databases">
        <title>Comparative genomics of the ectomycorrhizal sister species Rhizopogon vinicolor and Rhizopogon vesiculosus (Basidiomycota: Boletales) reveals a divergence of the mating type B locus.</title>
        <authorList>
            <person name="Mujic A.B."/>
            <person name="Kuo A."/>
            <person name="Tritt A."/>
            <person name="Lipzen A."/>
            <person name="Chen C."/>
            <person name="Johnson J."/>
            <person name="Sharma A."/>
            <person name="Barry K."/>
            <person name="Grigoriev I.V."/>
            <person name="Spatafora J.W."/>
        </authorList>
    </citation>
    <scope>NUCLEOTIDE SEQUENCE [LARGE SCALE GENOMIC DNA]</scope>
    <source>
        <strain evidence="4 5">AM-OR11-056</strain>
    </source>
</reference>
<name>A0A1J8QW11_9AGAM</name>
<dbReference type="Pfam" id="PF00621">
    <property type="entry name" value="RhoGEF"/>
    <property type="match status" value="1"/>
</dbReference>
<dbReference type="AlphaFoldDB" id="A0A1J8QW11"/>
<evidence type="ECO:0000259" key="3">
    <source>
        <dbReference type="PROSITE" id="PS50010"/>
    </source>
</evidence>
<accession>A0A1J8QW11</accession>
<comment type="caution">
    <text evidence="4">The sequence shown here is derived from an EMBL/GenBank/DDBJ whole genome shotgun (WGS) entry which is preliminary data.</text>
</comment>
<evidence type="ECO:0000313" key="4">
    <source>
        <dbReference type="EMBL" id="OJA17640.1"/>
    </source>
</evidence>
<dbReference type="InterPro" id="IPR035899">
    <property type="entry name" value="DBL_dom_sf"/>
</dbReference>
<protein>
    <recommendedName>
        <fullName evidence="6">FHA domain-containing protein</fullName>
    </recommendedName>
</protein>
<dbReference type="Gene3D" id="1.20.900.10">
    <property type="entry name" value="Dbl homology (DH) domain"/>
    <property type="match status" value="1"/>
</dbReference>
<dbReference type="InterPro" id="IPR000253">
    <property type="entry name" value="FHA_dom"/>
</dbReference>
<dbReference type="STRING" id="180088.A0A1J8QW11"/>
<feature type="domain" description="FHA" evidence="2">
    <location>
        <begin position="338"/>
        <end position="396"/>
    </location>
</feature>
<evidence type="ECO:0000256" key="1">
    <source>
        <dbReference type="SAM" id="MobiDB-lite"/>
    </source>
</evidence>
<dbReference type="SUPFAM" id="SSF49879">
    <property type="entry name" value="SMAD/FHA domain"/>
    <property type="match status" value="1"/>
</dbReference>
<dbReference type="Proteomes" id="UP000183567">
    <property type="component" value="Unassembled WGS sequence"/>
</dbReference>
<dbReference type="PROSITE" id="PS50010">
    <property type="entry name" value="DH_2"/>
    <property type="match status" value="1"/>
</dbReference>
<evidence type="ECO:0000313" key="5">
    <source>
        <dbReference type="Proteomes" id="UP000183567"/>
    </source>
</evidence>
<dbReference type="GO" id="GO:0005085">
    <property type="term" value="F:guanyl-nucleotide exchange factor activity"/>
    <property type="evidence" value="ECO:0007669"/>
    <property type="project" value="InterPro"/>
</dbReference>
<dbReference type="Pfam" id="PF00498">
    <property type="entry name" value="FHA"/>
    <property type="match status" value="1"/>
</dbReference>
<dbReference type="PROSITE" id="PS50006">
    <property type="entry name" value="FHA_DOMAIN"/>
    <property type="match status" value="1"/>
</dbReference>
<dbReference type="OrthoDB" id="6244550at2759"/>
<dbReference type="InterPro" id="IPR051176">
    <property type="entry name" value="Cent_Immune-Sig_Mod"/>
</dbReference>
<keyword evidence="5" id="KW-1185">Reference proteome</keyword>
<proteinExistence type="predicted"/>
<dbReference type="SMART" id="SM00325">
    <property type="entry name" value="RhoGEF"/>
    <property type="match status" value="1"/>
</dbReference>
<feature type="domain" description="DH" evidence="3">
    <location>
        <begin position="47"/>
        <end position="241"/>
    </location>
</feature>
<evidence type="ECO:0008006" key="6">
    <source>
        <dbReference type="Google" id="ProtNLM"/>
    </source>
</evidence>
<dbReference type="SMART" id="SM00240">
    <property type="entry name" value="FHA"/>
    <property type="match status" value="1"/>
</dbReference>
<dbReference type="PANTHER" id="PTHR15715">
    <property type="entry name" value="CENTROSOMAL PROTEIN OF 170 KDA"/>
    <property type="match status" value="1"/>
</dbReference>
<dbReference type="InterPro" id="IPR008984">
    <property type="entry name" value="SMAD_FHA_dom_sf"/>
</dbReference>
<feature type="region of interest" description="Disordered" evidence="1">
    <location>
        <begin position="257"/>
        <end position="280"/>
    </location>
</feature>
<organism evidence="4 5">
    <name type="scientific">Rhizopogon vesiculosus</name>
    <dbReference type="NCBI Taxonomy" id="180088"/>
    <lineage>
        <taxon>Eukaryota</taxon>
        <taxon>Fungi</taxon>
        <taxon>Dikarya</taxon>
        <taxon>Basidiomycota</taxon>
        <taxon>Agaricomycotina</taxon>
        <taxon>Agaricomycetes</taxon>
        <taxon>Agaricomycetidae</taxon>
        <taxon>Boletales</taxon>
        <taxon>Suillineae</taxon>
        <taxon>Rhizopogonaceae</taxon>
        <taxon>Rhizopogon</taxon>
    </lineage>
</organism>
<dbReference type="SUPFAM" id="SSF48065">
    <property type="entry name" value="DBL homology domain (DH-domain)"/>
    <property type="match status" value="1"/>
</dbReference>
<gene>
    <name evidence="4" type="ORF">AZE42_10855</name>
</gene>
<sequence length="455" mass="51028">MSPLGNILRSVQGYGSAHSSPTLFTRGSVAATSMSLPSPAFSTERTNESSPFTDLIESEKIYVEYLTGIIQKLTAAWSRYNPAPLELGDMFRNITTVYKANLTFLEKLEEIGSNPSSKALDDLLMRWIHDLNRPYTMYCQKLTTGFDQWEPVKSNVKLPRVLEAFSEYNPPSIAAIQSSQLANPSLWTLDALFLLPKGRLLYYRKLYNNLLSSTTLSISDRRLLTVALEKLDYLLETLEARSQVRVGNNTSALSSTLPPVTSGLARKPTNSPAKSRLTKSNGTHNKLFSDQFGEGNANTFTANANNIALFHRIRLVSLLDSLPFEPISRYLRDGDTPLRIGRFTGRQVDNALVTDKLTFKSMVVSRAHAEIWADNGKVYIKDTKSSCGTFLNYRRLSPAESESTPHELKDGDIVQLAVDYDDGTEVYKPVRFTIGVRHESQAATKHFRYAFFYPF</sequence>
<dbReference type="EMBL" id="LVVM01001892">
    <property type="protein sequence ID" value="OJA17640.1"/>
    <property type="molecule type" value="Genomic_DNA"/>
</dbReference>
<feature type="compositionally biased region" description="Polar residues" evidence="1">
    <location>
        <begin position="268"/>
        <end position="280"/>
    </location>
</feature>
<evidence type="ECO:0000259" key="2">
    <source>
        <dbReference type="PROSITE" id="PS50006"/>
    </source>
</evidence>
<dbReference type="Gene3D" id="2.60.200.20">
    <property type="match status" value="1"/>
</dbReference>
<dbReference type="InterPro" id="IPR000219">
    <property type="entry name" value="DH_dom"/>
</dbReference>
<dbReference type="PANTHER" id="PTHR15715:SF37">
    <property type="entry name" value="LD47843P"/>
    <property type="match status" value="1"/>
</dbReference>